<dbReference type="Proteomes" id="UP000050465">
    <property type="component" value="Unassembled WGS sequence"/>
</dbReference>
<evidence type="ECO:0000256" key="1">
    <source>
        <dbReference type="SAM" id="MobiDB-lite"/>
    </source>
</evidence>
<dbReference type="PANTHER" id="PTHR10900:SF77">
    <property type="entry name" value="FI19380P1"/>
    <property type="match status" value="1"/>
</dbReference>
<evidence type="ECO:0000259" key="3">
    <source>
        <dbReference type="PROSITE" id="PS50213"/>
    </source>
</evidence>
<dbReference type="SMART" id="SM00554">
    <property type="entry name" value="FAS1"/>
    <property type="match status" value="1"/>
</dbReference>
<sequence length="231" mass="23543">MFSSFLARSVAISTALASTGLLLLVTPANAETIAQPASNFLIADNHLDSEATGNEAAGNEAAGSEPVDGTMNNTAATDTATDTIVDVASNSESFSTLVTALESAGLASTLSEQGPYTVFAPTDEAFAELPAGALEFLLQPENEAILTEILTYHVVPGEIAANELSTGGIDALGGGIAIAVSDSGVVVNNGSVTQPNIQASNGIIHQINRVLIPTDIRQQLLASLGVTSLYE</sequence>
<gene>
    <name evidence="4" type="ORF">HLUCCA11_16955</name>
</gene>
<dbReference type="Gene3D" id="2.30.180.10">
    <property type="entry name" value="FAS1 domain"/>
    <property type="match status" value="1"/>
</dbReference>
<feature type="signal peptide" evidence="2">
    <location>
        <begin position="1"/>
        <end position="30"/>
    </location>
</feature>
<dbReference type="PATRIC" id="fig|1666911.3.peg.1155"/>
<dbReference type="FunFam" id="2.30.180.10:FF:000032">
    <property type="entry name" value="Fasciclin domain-containing protein, putative"/>
    <property type="match status" value="1"/>
</dbReference>
<dbReference type="Pfam" id="PF02469">
    <property type="entry name" value="Fasciclin"/>
    <property type="match status" value="1"/>
</dbReference>
<dbReference type="STRING" id="1666911.HLUCCA11_16955"/>
<feature type="compositionally biased region" description="Low complexity" evidence="1">
    <location>
        <begin position="51"/>
        <end position="65"/>
    </location>
</feature>
<feature type="chain" id="PRO_5006147161" evidence="2">
    <location>
        <begin position="31"/>
        <end position="231"/>
    </location>
</feature>
<feature type="domain" description="FAS1" evidence="3">
    <location>
        <begin position="81"/>
        <end position="211"/>
    </location>
</feature>
<reference evidence="4 5" key="1">
    <citation type="submission" date="2015-09" db="EMBL/GenBank/DDBJ databases">
        <title>Identification and resolution of microdiversity through metagenomic sequencing of parallel consortia.</title>
        <authorList>
            <person name="Nelson W.C."/>
            <person name="Romine M.F."/>
            <person name="Lindemann S.R."/>
        </authorList>
    </citation>
    <scope>NUCLEOTIDE SEQUENCE [LARGE SCALE GENOMIC DNA]</scope>
    <source>
        <strain evidence="4">Ana</strain>
    </source>
</reference>
<dbReference type="EMBL" id="LJZR01000026">
    <property type="protein sequence ID" value="KPQ33843.1"/>
    <property type="molecule type" value="Genomic_DNA"/>
</dbReference>
<dbReference type="GO" id="GO:0005615">
    <property type="term" value="C:extracellular space"/>
    <property type="evidence" value="ECO:0007669"/>
    <property type="project" value="TreeGrafter"/>
</dbReference>
<organism evidence="4 5">
    <name type="scientific">Phormidesmis priestleyi Ana</name>
    <dbReference type="NCBI Taxonomy" id="1666911"/>
    <lineage>
        <taxon>Bacteria</taxon>
        <taxon>Bacillati</taxon>
        <taxon>Cyanobacteriota</taxon>
        <taxon>Cyanophyceae</taxon>
        <taxon>Leptolyngbyales</taxon>
        <taxon>Leptolyngbyaceae</taxon>
        <taxon>Phormidesmis</taxon>
    </lineage>
</organism>
<comment type="caution">
    <text evidence="4">The sequence shown here is derived from an EMBL/GenBank/DDBJ whole genome shotgun (WGS) entry which is preliminary data.</text>
</comment>
<dbReference type="AlphaFoldDB" id="A0A0P7ZGS8"/>
<protein>
    <submittedName>
        <fullName evidence="4">Putative surface protein</fullName>
    </submittedName>
</protein>
<dbReference type="InterPro" id="IPR050904">
    <property type="entry name" value="Adhesion/Biosynth-related"/>
</dbReference>
<evidence type="ECO:0000256" key="2">
    <source>
        <dbReference type="SAM" id="SignalP"/>
    </source>
</evidence>
<dbReference type="SUPFAM" id="SSF82153">
    <property type="entry name" value="FAS1 domain"/>
    <property type="match status" value="1"/>
</dbReference>
<dbReference type="PANTHER" id="PTHR10900">
    <property type="entry name" value="PERIOSTIN-RELATED"/>
    <property type="match status" value="1"/>
</dbReference>
<dbReference type="PROSITE" id="PS50213">
    <property type="entry name" value="FAS1"/>
    <property type="match status" value="1"/>
</dbReference>
<dbReference type="InterPro" id="IPR000782">
    <property type="entry name" value="FAS1_domain"/>
</dbReference>
<evidence type="ECO:0000313" key="4">
    <source>
        <dbReference type="EMBL" id="KPQ33843.1"/>
    </source>
</evidence>
<evidence type="ECO:0000313" key="5">
    <source>
        <dbReference type="Proteomes" id="UP000050465"/>
    </source>
</evidence>
<accession>A0A0P7ZGS8</accession>
<feature type="region of interest" description="Disordered" evidence="1">
    <location>
        <begin position="51"/>
        <end position="75"/>
    </location>
</feature>
<dbReference type="InterPro" id="IPR036378">
    <property type="entry name" value="FAS1_dom_sf"/>
</dbReference>
<proteinExistence type="predicted"/>
<name>A0A0P7ZGS8_9CYAN</name>
<keyword evidence="2" id="KW-0732">Signal</keyword>